<protein>
    <submittedName>
        <fullName evidence="2">Uncharacterized protein</fullName>
    </submittedName>
</protein>
<feature type="transmembrane region" description="Helical" evidence="1">
    <location>
        <begin position="39"/>
        <end position="57"/>
    </location>
</feature>
<dbReference type="RefSeq" id="WP_163348668.1">
    <property type="nucleotide sequence ID" value="NZ_CP048409.1"/>
</dbReference>
<sequence length="66" mass="7334">MAIIEASKGKSGPTLNKVLRFCYSYDPQGQTYVLNITKVSGSIILFFALVLLLYLVLKPKKKGKLN</sequence>
<keyword evidence="1" id="KW-1133">Transmembrane helix</keyword>
<proteinExistence type="predicted"/>
<evidence type="ECO:0000313" key="2">
    <source>
        <dbReference type="EMBL" id="QIA09699.1"/>
    </source>
</evidence>
<dbReference type="AlphaFoldDB" id="A0A6C0RHV1"/>
<dbReference type="KEGG" id="drc:G0Q07_19195"/>
<keyword evidence="1" id="KW-0812">Transmembrane</keyword>
<dbReference type="Proteomes" id="UP000474630">
    <property type="component" value="Chromosome"/>
</dbReference>
<reference evidence="2 3" key="1">
    <citation type="submission" date="2020-02" db="EMBL/GenBank/DDBJ databases">
        <title>Genome sequencing for Draconibacterium sp. strain M1.</title>
        <authorList>
            <person name="Park S.-J."/>
        </authorList>
    </citation>
    <scope>NUCLEOTIDE SEQUENCE [LARGE SCALE GENOMIC DNA]</scope>
    <source>
        <strain evidence="2 3">M1</strain>
    </source>
</reference>
<organism evidence="2 3">
    <name type="scientific">Draconibacterium halophilum</name>
    <dbReference type="NCBI Taxonomy" id="2706887"/>
    <lineage>
        <taxon>Bacteria</taxon>
        <taxon>Pseudomonadati</taxon>
        <taxon>Bacteroidota</taxon>
        <taxon>Bacteroidia</taxon>
        <taxon>Marinilabiliales</taxon>
        <taxon>Prolixibacteraceae</taxon>
        <taxon>Draconibacterium</taxon>
    </lineage>
</organism>
<name>A0A6C0RHV1_9BACT</name>
<dbReference type="EMBL" id="CP048409">
    <property type="protein sequence ID" value="QIA09699.1"/>
    <property type="molecule type" value="Genomic_DNA"/>
</dbReference>
<accession>A0A6C0RHV1</accession>
<evidence type="ECO:0000256" key="1">
    <source>
        <dbReference type="SAM" id="Phobius"/>
    </source>
</evidence>
<evidence type="ECO:0000313" key="3">
    <source>
        <dbReference type="Proteomes" id="UP000474630"/>
    </source>
</evidence>
<keyword evidence="3" id="KW-1185">Reference proteome</keyword>
<gene>
    <name evidence="2" type="ORF">G0Q07_19195</name>
</gene>
<keyword evidence="1" id="KW-0472">Membrane</keyword>